<keyword evidence="1" id="KW-0694">RNA-binding</keyword>
<evidence type="ECO:0000313" key="6">
    <source>
        <dbReference type="Proteomes" id="UP000774326"/>
    </source>
</evidence>
<evidence type="ECO:0000259" key="4">
    <source>
        <dbReference type="PROSITE" id="PS50102"/>
    </source>
</evidence>
<dbReference type="InterPro" id="IPR018835">
    <property type="entry name" value="RNA-binding_domain_put"/>
</dbReference>
<dbReference type="InterPro" id="IPR000504">
    <property type="entry name" value="RRM_dom"/>
</dbReference>
<dbReference type="Proteomes" id="UP000774326">
    <property type="component" value="Unassembled WGS sequence"/>
</dbReference>
<evidence type="ECO:0000313" key="5">
    <source>
        <dbReference type="EMBL" id="KAH3688331.1"/>
    </source>
</evidence>
<evidence type="ECO:0000256" key="1">
    <source>
        <dbReference type="PROSITE-ProRule" id="PRU00176"/>
    </source>
</evidence>
<feature type="compositionally biased region" description="Low complexity" evidence="3">
    <location>
        <begin position="866"/>
        <end position="875"/>
    </location>
</feature>
<feature type="compositionally biased region" description="Basic and acidic residues" evidence="3">
    <location>
        <begin position="163"/>
        <end position="178"/>
    </location>
</feature>
<feature type="compositionally biased region" description="Acidic residues" evidence="3">
    <location>
        <begin position="845"/>
        <end position="859"/>
    </location>
</feature>
<feature type="compositionally biased region" description="Basic residues" evidence="3">
    <location>
        <begin position="805"/>
        <end position="815"/>
    </location>
</feature>
<name>A0A9P8QDA2_WICPI</name>
<feature type="compositionally biased region" description="Basic and acidic residues" evidence="3">
    <location>
        <begin position="185"/>
        <end position="195"/>
    </location>
</feature>
<protein>
    <recommendedName>
        <fullName evidence="4">RRM domain-containing protein</fullName>
    </recommendedName>
</protein>
<feature type="domain" description="RRM" evidence="4">
    <location>
        <begin position="598"/>
        <end position="671"/>
    </location>
</feature>
<dbReference type="Pfam" id="PF10378">
    <property type="entry name" value="RRM"/>
    <property type="match status" value="1"/>
</dbReference>
<organism evidence="5 6">
    <name type="scientific">Wickerhamomyces pijperi</name>
    <name type="common">Yeast</name>
    <name type="synonym">Pichia pijperi</name>
    <dbReference type="NCBI Taxonomy" id="599730"/>
    <lineage>
        <taxon>Eukaryota</taxon>
        <taxon>Fungi</taxon>
        <taxon>Dikarya</taxon>
        <taxon>Ascomycota</taxon>
        <taxon>Saccharomycotina</taxon>
        <taxon>Saccharomycetes</taxon>
        <taxon>Phaffomycetales</taxon>
        <taxon>Wickerhamomycetaceae</taxon>
        <taxon>Wickerhamomyces</taxon>
    </lineage>
</organism>
<dbReference type="OrthoDB" id="6407164at2759"/>
<reference evidence="5" key="2">
    <citation type="submission" date="2021-01" db="EMBL/GenBank/DDBJ databases">
        <authorList>
            <person name="Schikora-Tamarit M.A."/>
        </authorList>
    </citation>
    <scope>NUCLEOTIDE SEQUENCE</scope>
    <source>
        <strain evidence="5">CBS2887</strain>
    </source>
</reference>
<feature type="compositionally biased region" description="Polar residues" evidence="3">
    <location>
        <begin position="988"/>
        <end position="1002"/>
    </location>
</feature>
<keyword evidence="6" id="KW-1185">Reference proteome</keyword>
<gene>
    <name evidence="5" type="ORF">WICPIJ_000669</name>
</gene>
<dbReference type="EMBL" id="JAEUBG010000393">
    <property type="protein sequence ID" value="KAH3688331.1"/>
    <property type="molecule type" value="Genomic_DNA"/>
</dbReference>
<dbReference type="InterPro" id="IPR035979">
    <property type="entry name" value="RBD_domain_sf"/>
</dbReference>
<reference evidence="5" key="1">
    <citation type="journal article" date="2021" name="Open Biol.">
        <title>Shared evolutionary footprints suggest mitochondrial oxidative damage underlies multiple complex I losses in fungi.</title>
        <authorList>
            <person name="Schikora-Tamarit M.A."/>
            <person name="Marcet-Houben M."/>
            <person name="Nosek J."/>
            <person name="Gabaldon T."/>
        </authorList>
    </citation>
    <scope>NUCLEOTIDE SEQUENCE</scope>
    <source>
        <strain evidence="5">CBS2887</strain>
    </source>
</reference>
<dbReference type="AlphaFoldDB" id="A0A9P8QDA2"/>
<evidence type="ECO:0000256" key="3">
    <source>
        <dbReference type="SAM" id="MobiDB-lite"/>
    </source>
</evidence>
<dbReference type="Gene3D" id="3.30.70.330">
    <property type="match status" value="3"/>
</dbReference>
<sequence>MQQHHTNGSNSSRKPSLPILHSSAYHSHNTSTEMIIPQSPFDIAYGSSLLPRQLLMGSPFVNTPVNQTPSSASIHTYSQLQSTPQHQQQHQQQHYYPQQPTYYFNGHQQYYYGVTPARHGSVASATEQFPGSLKLQMPGENSRFRRNKSKINAGNLSTKKKSNSKDKDSDQESEKVADLEPTETEMDRDTESVKDCTETDIDLELELLQSTPSKMPVSVSPTSTPTTATATATIFPSIKSYSTLSPTRTLVFENVNSELSISQFLDMIKFGPLESIRMIKPSGSLSSSPNNNIGSGSGCHSTVILTFLSKKTSESCFNSLLNYYSEFKKSVLSGDDLKIRFGETSSIAGGGGAMVLKEKIKVYGAVRCVYINGLIEHSDEAEAEAEAEDDELKRQIEAEVCKFGPVEKIEIIKNKESTVLVHFMSIVSAVKCVELLKLRPAPSVKATESQSQHQPALKWDQCEVFYGVDRCQQQEMELEEQQGDEDDDEPDQYQQQNQIEFQDHYNFDGNMDPDSFIAQPQDILQPQILYHQHQHQHQQPFSPSTPLRPSVIYYQQHQPIATDTDSVISNTTQSTNTTTATTNTNTNTNMTMAAQGTRSVCIGNLKPCSTAEDLCNIIRGGVLQSIKHFPDRHICFVTFISLQSAQEFFQRSITEGLKLHGKWLKIGWGRQTGKLPRDVELGVSVGASRNIYIGSIAPEEGEEGEARHSLPDLQQIREDFQRCYGEVEQVNYMKMLGASAGEKARACFVNFMNITNAIRVVRDYEQDEEAFLLRLGDGQGRYRGCKFAFGKDRCGNKPKGAGKLASRKKKRSRVRFGREQDQDQQPKNSHDLVPPVEQLSIGETIQEEDEDEEDDEEDYKSEKSDSSTSISSDFDLITCPPHRISSTASKPQNPTRRTAHNKSQLSEKRHFFTPTPPTSSDSQDHLRLKHLSRKSNPGFLSRKQSTTGSQVMQQYLTAQSQNHNNLLQQQHFQNPNLSQLGHILYTQQRTPQRSQSNYSRPQQNHRQRQKYNTGQLEERSE</sequence>
<keyword evidence="2" id="KW-0175">Coiled coil</keyword>
<dbReference type="InterPro" id="IPR012677">
    <property type="entry name" value="Nucleotide-bd_a/b_plait_sf"/>
</dbReference>
<dbReference type="InterPro" id="IPR018885">
    <property type="entry name" value="mRNA-bd_dom"/>
</dbReference>
<dbReference type="GO" id="GO:0003723">
    <property type="term" value="F:RNA binding"/>
    <property type="evidence" value="ECO:0007669"/>
    <property type="project" value="UniProtKB-UniRule"/>
</dbReference>
<dbReference type="PROSITE" id="PS50102">
    <property type="entry name" value="RRM"/>
    <property type="match status" value="1"/>
</dbReference>
<feature type="coiled-coil region" evidence="2">
    <location>
        <begin position="371"/>
        <end position="398"/>
    </location>
</feature>
<feature type="region of interest" description="Disordered" evidence="3">
    <location>
        <begin position="132"/>
        <end position="195"/>
    </location>
</feature>
<dbReference type="SMART" id="SM00360">
    <property type="entry name" value="RRM"/>
    <property type="match status" value="2"/>
</dbReference>
<comment type="caution">
    <text evidence="5">The sequence shown here is derived from an EMBL/GenBank/DDBJ whole genome shotgun (WGS) entry which is preliminary data.</text>
</comment>
<feature type="region of interest" description="Disordered" evidence="3">
    <location>
        <begin position="988"/>
        <end position="1021"/>
    </location>
</feature>
<feature type="region of interest" description="Disordered" evidence="3">
    <location>
        <begin position="798"/>
        <end position="926"/>
    </location>
</feature>
<evidence type="ECO:0000256" key="2">
    <source>
        <dbReference type="SAM" id="Coils"/>
    </source>
</evidence>
<dbReference type="SUPFAM" id="SSF54928">
    <property type="entry name" value="RNA-binding domain, RBD"/>
    <property type="match status" value="1"/>
</dbReference>
<proteinExistence type="predicted"/>
<accession>A0A9P8QDA2</accession>
<feature type="compositionally biased region" description="Polar residues" evidence="3">
    <location>
        <begin position="884"/>
        <end position="904"/>
    </location>
</feature>
<dbReference type="Pfam" id="PF10567">
    <property type="entry name" value="Nab6_mRNP_bdg"/>
    <property type="match status" value="1"/>
</dbReference>